<protein>
    <recommendedName>
        <fullName evidence="2">WW domain-containing protein</fullName>
    </recommendedName>
</protein>
<feature type="domain" description="WW" evidence="2">
    <location>
        <begin position="427"/>
        <end position="460"/>
    </location>
</feature>
<feature type="domain" description="WW" evidence="2">
    <location>
        <begin position="765"/>
        <end position="792"/>
    </location>
</feature>
<dbReference type="InterPro" id="IPR036020">
    <property type="entry name" value="WW_dom_sf"/>
</dbReference>
<dbReference type="CDD" id="cd00201">
    <property type="entry name" value="WW"/>
    <property type="match status" value="3"/>
</dbReference>
<dbReference type="PANTHER" id="PTHR36911">
    <property type="entry name" value="LIM ZINC-BINDING DOMAIN-CONTAINING PROTEIN-RELATED"/>
    <property type="match status" value="1"/>
</dbReference>
<feature type="compositionally biased region" description="Polar residues" evidence="1">
    <location>
        <begin position="717"/>
        <end position="726"/>
    </location>
</feature>
<dbReference type="CDD" id="cd06257">
    <property type="entry name" value="DnaJ"/>
    <property type="match status" value="1"/>
</dbReference>
<dbReference type="AlphaFoldDB" id="A0A813EIZ4"/>
<evidence type="ECO:0000313" key="3">
    <source>
        <dbReference type="EMBL" id="CAE8599369.1"/>
    </source>
</evidence>
<evidence type="ECO:0000256" key="1">
    <source>
        <dbReference type="SAM" id="MobiDB-lite"/>
    </source>
</evidence>
<feature type="compositionally biased region" description="Basic and acidic residues" evidence="1">
    <location>
        <begin position="11"/>
        <end position="23"/>
    </location>
</feature>
<dbReference type="OrthoDB" id="10255964at2759"/>
<keyword evidence="4" id="KW-1185">Reference proteome</keyword>
<evidence type="ECO:0000259" key="2">
    <source>
        <dbReference type="PROSITE" id="PS50020"/>
    </source>
</evidence>
<sequence>MGGGVGKAKHGKDAKGKEKEKDQSYVGFDHNGWRTPKARPIPGMATPGTASTPLINYVAPAWSPRQGGQSKKASEKQQEKAALQQSSSKEDLSCASPKKGPADAVGSSMSSAWGTPGSIEALQDGSLPPSPMADRAFPKIMGLPSADQESSLDVAELLEDADKLWKQLLAKRSAVRAKNTGSNMAALFTASQLKETVDTAAKAANEAQSKHAIASSSVEDAIKAIDDLCHSFEAASIKNLGVAAMWRPGDFAVRVGGLGLCEVVRARPKSDIEVCMTVSGGTAVVEPRSLVPLLRSQEPLMRKAVQEFRHSRSEQHRLEQEATTAVKELQKTQQVLIEEMEKELAVLEADPEFALPGAVPFCTDLIVDWSSQDPSAKIPIPSYPKMEGLISAAEMMLKYQATHAAKSGQKSAATTGAGTGLSSLQSTGVVGRWVSHETDDGDIYYHNETTKETAWELPPGAQAITAAEAAIQASKESNDPSAEEAQAKSEEPTKDGNGDKLGPRPGGRDSPRPWRAPSLATPSWPPAPPGMRPATAASKVERPAASQNPPPTQPSASSSTDIPLQPLASLTPIGPHFTTSTATPGGTQTPPPGGRATPKRSLQPPPGGRAAPRTDQQQASQQGSNNNNNNNSNNNNNNNNSNSNSFNNNAAPFPADPPCTAAGDTPDQQQQHQNQQKQPAQFVQQPGPQLDQFARFEQEQQQEQEQEQQEQQQQQQYRRQPSTPSATFGPGPALGELPAAREEVAQPQVPVASPSVSKEVPETLWEAVQTDDGDTYFHNESTGETAWELPLGGKVAPQPSPESSVLPPFGLEATGQFGGESPQQQQQQFQQQPQQYQQQPQQFQQQPQQFQQQPQQFQQFQEQQQSQQQQQQQFQQQQQQQFYQQQQYQQQQQQQQYQQQFQAQPASDGVVPSWTAYQTPEGQVYYANVRTGETSWELPADPLNSPPAGHREIDPSDPWAGMKHAMEAEEAARQQREHWEAGMRAAAQAEGEARQQREQWDQLYAQHWAWFQQQQREQQKTGGEPEKIAGLAPPPLDATVEEQVSFAMKCNVLKEMEAMRDDPAMSLEKRKKALRTWQIKWHPDKNPDQLDVAKNMFQFIGEKRSWFLHDADVGKLGAWEDLEVEAPD</sequence>
<name>A0A813EIZ4_POLGL</name>
<comment type="caution">
    <text evidence="3">The sequence shown here is derived from an EMBL/GenBank/DDBJ whole genome shotgun (WGS) entry which is preliminary data.</text>
</comment>
<accession>A0A813EIZ4</accession>
<dbReference type="SUPFAM" id="SSF51045">
    <property type="entry name" value="WW domain"/>
    <property type="match status" value="3"/>
</dbReference>
<feature type="compositionally biased region" description="Low complexity" evidence="1">
    <location>
        <begin position="624"/>
        <end position="649"/>
    </location>
</feature>
<feature type="domain" description="WW" evidence="2">
    <location>
        <begin position="908"/>
        <end position="941"/>
    </location>
</feature>
<dbReference type="OMA" id="CKCMENI"/>
<gene>
    <name evidence="3" type="ORF">PGLA1383_LOCUS17719</name>
</gene>
<dbReference type="PROSITE" id="PS01159">
    <property type="entry name" value="WW_DOMAIN_1"/>
    <property type="match status" value="1"/>
</dbReference>
<dbReference type="Proteomes" id="UP000654075">
    <property type="component" value="Unassembled WGS sequence"/>
</dbReference>
<feature type="compositionally biased region" description="Low complexity" evidence="1">
    <location>
        <begin position="578"/>
        <end position="588"/>
    </location>
</feature>
<dbReference type="Pfam" id="PF00397">
    <property type="entry name" value="WW"/>
    <property type="match status" value="3"/>
</dbReference>
<evidence type="ECO:0000313" key="4">
    <source>
        <dbReference type="Proteomes" id="UP000654075"/>
    </source>
</evidence>
<dbReference type="InterPro" id="IPR001202">
    <property type="entry name" value="WW_dom"/>
</dbReference>
<feature type="compositionally biased region" description="Basic and acidic residues" evidence="1">
    <location>
        <begin position="485"/>
        <end position="512"/>
    </location>
</feature>
<dbReference type="Gene3D" id="2.20.70.10">
    <property type="match status" value="3"/>
</dbReference>
<dbReference type="InterPro" id="IPR036869">
    <property type="entry name" value="J_dom_sf"/>
</dbReference>
<dbReference type="SUPFAM" id="SSF46565">
    <property type="entry name" value="Chaperone J-domain"/>
    <property type="match status" value="1"/>
</dbReference>
<feature type="compositionally biased region" description="Polar residues" evidence="1">
    <location>
        <begin position="614"/>
        <end position="623"/>
    </location>
</feature>
<dbReference type="SMART" id="SM00456">
    <property type="entry name" value="WW"/>
    <property type="match status" value="3"/>
</dbReference>
<dbReference type="Gene3D" id="1.10.287.110">
    <property type="entry name" value="DnaJ domain"/>
    <property type="match status" value="1"/>
</dbReference>
<feature type="region of interest" description="Disordered" evidence="1">
    <location>
        <begin position="1"/>
        <end position="119"/>
    </location>
</feature>
<feature type="compositionally biased region" description="Low complexity" evidence="1">
    <location>
        <begin position="823"/>
        <end position="876"/>
    </location>
</feature>
<dbReference type="InterPro" id="IPR001623">
    <property type="entry name" value="DnaJ_domain"/>
</dbReference>
<reference evidence="3" key="1">
    <citation type="submission" date="2021-02" db="EMBL/GenBank/DDBJ databases">
        <authorList>
            <person name="Dougan E. K."/>
            <person name="Rhodes N."/>
            <person name="Thang M."/>
            <person name="Chan C."/>
        </authorList>
    </citation>
    <scope>NUCLEOTIDE SEQUENCE</scope>
</reference>
<dbReference type="PANTHER" id="PTHR36911:SF3">
    <property type="entry name" value="GATA ZINC FINGER DOMAIN-CONTAINING PROTEIN 4-RELATED"/>
    <property type="match status" value="1"/>
</dbReference>
<proteinExistence type="predicted"/>
<dbReference type="EMBL" id="CAJNNV010011044">
    <property type="protein sequence ID" value="CAE8599369.1"/>
    <property type="molecule type" value="Genomic_DNA"/>
</dbReference>
<feature type="region of interest" description="Disordered" evidence="1">
    <location>
        <begin position="470"/>
        <end position="876"/>
    </location>
</feature>
<dbReference type="PROSITE" id="PS50020">
    <property type="entry name" value="WW_DOMAIN_2"/>
    <property type="match status" value="3"/>
</dbReference>
<feature type="compositionally biased region" description="Low complexity" evidence="1">
    <location>
        <begin position="668"/>
        <end position="685"/>
    </location>
</feature>
<organism evidence="3 4">
    <name type="scientific">Polarella glacialis</name>
    <name type="common">Dinoflagellate</name>
    <dbReference type="NCBI Taxonomy" id="89957"/>
    <lineage>
        <taxon>Eukaryota</taxon>
        <taxon>Sar</taxon>
        <taxon>Alveolata</taxon>
        <taxon>Dinophyceae</taxon>
        <taxon>Suessiales</taxon>
        <taxon>Suessiaceae</taxon>
        <taxon>Polarella</taxon>
    </lineage>
</organism>